<proteinExistence type="predicted"/>
<comment type="caution">
    <text evidence="2">The sequence shown here is derived from an EMBL/GenBank/DDBJ whole genome shotgun (WGS) entry which is preliminary data.</text>
</comment>
<evidence type="ECO:0000313" key="2">
    <source>
        <dbReference type="EMBL" id="OYR89906.1"/>
    </source>
</evidence>
<dbReference type="RefSeq" id="WP_094496647.1">
    <property type="nucleotide sequence ID" value="NZ_NGNV01000063.1"/>
</dbReference>
<reference evidence="3 4" key="3">
    <citation type="submission" date="2017-09" db="EMBL/GenBank/DDBJ databases">
        <title>Tripartite evolution among Lactobacillus johnsonii, Lactobacillus taiwanensis, Lactobacillus reuteri and their rodent host.</title>
        <authorList>
            <person name="Wang T."/>
            <person name="Knowles S."/>
            <person name="Cheng C."/>
        </authorList>
    </citation>
    <scope>NUCLEOTIDE SEQUENCE [LARGE SCALE GENOMIC DNA]</scope>
    <source>
        <strain evidence="2 3">609q</strain>
        <strain evidence="1 4">609u</strain>
    </source>
</reference>
<evidence type="ECO:0000313" key="1">
    <source>
        <dbReference type="EMBL" id="OYR86857.1"/>
    </source>
</evidence>
<gene>
    <name evidence="1" type="ORF">CBF53_10420</name>
    <name evidence="2" type="ORF">CBF70_11070</name>
</gene>
<sequence>MKNIATIEDVKNLDIITEFKKAKKIYLETVEKVCGSLTAYSNLEQSHKIDKKLKKYDEKFYINERQYIEFSIVDASYTEYGIGALFVGFGDDTGENFNRYPSVSFETCYSLSEVAYYWNNFLKSTEENNFIYR</sequence>
<protein>
    <submittedName>
        <fullName evidence="2">Uncharacterized protein</fullName>
    </submittedName>
</protein>
<reference evidence="2 3" key="1">
    <citation type="submission" date="2017-04" db="EMBL/GenBank/DDBJ databases">
        <authorList>
            <person name="Afonso C.L."/>
            <person name="Miller P.J."/>
            <person name="Scott M.A."/>
            <person name="Spackman E."/>
            <person name="Goraichik I."/>
            <person name="Dimitrov K.M."/>
            <person name="Suarez D.L."/>
            <person name="Swayne D.E."/>
        </authorList>
    </citation>
    <scope>NUCLEOTIDE SEQUENCE [LARGE SCALE GENOMIC DNA]</scope>
    <source>
        <strain evidence="2 3">609q</strain>
    </source>
</reference>
<dbReference type="EMBL" id="NGNV01000063">
    <property type="protein sequence ID" value="OYR86857.1"/>
    <property type="molecule type" value="Genomic_DNA"/>
</dbReference>
<name>A0A256L9Z1_9LACO</name>
<evidence type="ECO:0000313" key="4">
    <source>
        <dbReference type="Proteomes" id="UP000216316"/>
    </source>
</evidence>
<organism evidence="2 3">
    <name type="scientific">Lactobacillus taiwanensis</name>
    <dbReference type="NCBI Taxonomy" id="508451"/>
    <lineage>
        <taxon>Bacteria</taxon>
        <taxon>Bacillati</taxon>
        <taxon>Bacillota</taxon>
        <taxon>Bacilli</taxon>
        <taxon>Lactobacillales</taxon>
        <taxon>Lactobacillaceae</taxon>
        <taxon>Lactobacillus</taxon>
    </lineage>
</organism>
<evidence type="ECO:0000313" key="3">
    <source>
        <dbReference type="Proteomes" id="UP000215828"/>
    </source>
</evidence>
<keyword evidence="4" id="KW-1185">Reference proteome</keyword>
<dbReference type="AlphaFoldDB" id="A0A256L9Z1"/>
<dbReference type="EMBL" id="NGNX01000063">
    <property type="protein sequence ID" value="OYR89906.1"/>
    <property type="molecule type" value="Genomic_DNA"/>
</dbReference>
<dbReference type="Proteomes" id="UP000215828">
    <property type="component" value="Unassembled WGS sequence"/>
</dbReference>
<reference evidence="1" key="2">
    <citation type="submission" date="2017-05" db="EMBL/GenBank/DDBJ databases">
        <authorList>
            <person name="Lin X.B."/>
            <person name="Stothard P."/>
            <person name="Tasseva G."/>
            <person name="Walter J."/>
        </authorList>
    </citation>
    <scope>NUCLEOTIDE SEQUENCE</scope>
    <source>
        <strain evidence="1">609u</strain>
    </source>
</reference>
<accession>A0A256L9Z1</accession>
<dbReference type="Proteomes" id="UP000216316">
    <property type="component" value="Unassembled WGS sequence"/>
</dbReference>